<dbReference type="Gene3D" id="3.30.70.2540">
    <property type="entry name" value="CRISPR-associated endoribonuclease Cas6/Csy4"/>
    <property type="match status" value="1"/>
</dbReference>
<protein>
    <submittedName>
        <fullName evidence="1">CRISPR-associated Csy4 family protein</fullName>
    </submittedName>
</protein>
<evidence type="ECO:0000313" key="2">
    <source>
        <dbReference type="Proteomes" id="UP000295530"/>
    </source>
</evidence>
<dbReference type="CDD" id="cd09739">
    <property type="entry name" value="Cas6_I-F"/>
    <property type="match status" value="1"/>
</dbReference>
<proteinExistence type="predicted"/>
<dbReference type="AlphaFoldDB" id="A0A4R6F0A2"/>
<dbReference type="OrthoDB" id="259831at2"/>
<organism evidence="1 2">
    <name type="scientific">Scandinavium goeteborgense</name>
    <dbReference type="NCBI Taxonomy" id="1851514"/>
    <lineage>
        <taxon>Bacteria</taxon>
        <taxon>Pseudomonadati</taxon>
        <taxon>Pseudomonadota</taxon>
        <taxon>Gammaproteobacteria</taxon>
        <taxon>Enterobacterales</taxon>
        <taxon>Enterobacteriaceae</taxon>
        <taxon>Scandinavium</taxon>
    </lineage>
</organism>
<dbReference type="Pfam" id="PF09618">
    <property type="entry name" value="Cas_Csy4"/>
    <property type="match status" value="1"/>
</dbReference>
<gene>
    <name evidence="1" type="ORF">EC847_101629</name>
</gene>
<dbReference type="NCBIfam" id="TIGR02563">
    <property type="entry name" value="cas_Csy4"/>
    <property type="match status" value="1"/>
</dbReference>
<comment type="caution">
    <text evidence="1">The sequence shown here is derived from an EMBL/GenBank/DDBJ whole genome shotgun (WGS) entry which is preliminary data.</text>
</comment>
<dbReference type="GO" id="GO:0004519">
    <property type="term" value="F:endonuclease activity"/>
    <property type="evidence" value="ECO:0007669"/>
    <property type="project" value="InterPro"/>
</dbReference>
<dbReference type="RefSeq" id="WP_133460141.1">
    <property type="nucleotide sequence ID" value="NZ_SNVX01000001.1"/>
</dbReference>
<reference evidence="1 2" key="1">
    <citation type="submission" date="2019-03" db="EMBL/GenBank/DDBJ databases">
        <title>Genomic analyses of the natural microbiome of Caenorhabditis elegans.</title>
        <authorList>
            <person name="Samuel B."/>
        </authorList>
    </citation>
    <scope>NUCLEOTIDE SEQUENCE [LARGE SCALE GENOMIC DNA]</scope>
    <source>
        <strain evidence="1 2">BIGb0156</strain>
    </source>
</reference>
<dbReference type="InterPro" id="IPR013396">
    <property type="entry name" value="CRISPR-assoc_prot_Csy4"/>
</dbReference>
<sequence length="185" mass="20847">MESYLDIRVLSDPEFSDEMLMAALVAKLHRVLGARDKGDIGISFPHVKLTLGDCLRLHGTATALEELEAKGWRKGLNDYVACQTIAPVPQHVRWRTVSRVQPKGSEERLLRRSVRKGWLTQQEADRRLSIAVDHQTLTLPFLNMKSLSNNNPFRLFIQHGDLVDQPVAGTFSSYGLSPVATIPWF</sequence>
<accession>A0A4R6F0A2</accession>
<dbReference type="Proteomes" id="UP000295530">
    <property type="component" value="Unassembled WGS sequence"/>
</dbReference>
<keyword evidence="2" id="KW-1185">Reference proteome</keyword>
<dbReference type="GO" id="GO:0043571">
    <property type="term" value="P:maintenance of CRISPR repeat elements"/>
    <property type="evidence" value="ECO:0007669"/>
    <property type="project" value="InterPro"/>
</dbReference>
<dbReference type="InterPro" id="IPR042564">
    <property type="entry name" value="CRISPR-Cas6/Csy4_sf"/>
</dbReference>
<name>A0A4R6F0A2_SCAGO</name>
<dbReference type="EMBL" id="SNVX01000001">
    <property type="protein sequence ID" value="TDN64697.1"/>
    <property type="molecule type" value="Genomic_DNA"/>
</dbReference>
<evidence type="ECO:0000313" key="1">
    <source>
        <dbReference type="EMBL" id="TDN64697.1"/>
    </source>
</evidence>